<protein>
    <submittedName>
        <fullName evidence="1">Uncharacterized protein</fullName>
    </submittedName>
</protein>
<evidence type="ECO:0000313" key="1">
    <source>
        <dbReference type="EMBL" id="JAD72860.1"/>
    </source>
</evidence>
<organism evidence="1">
    <name type="scientific">Arundo donax</name>
    <name type="common">Giant reed</name>
    <name type="synonym">Donax arundinaceus</name>
    <dbReference type="NCBI Taxonomy" id="35708"/>
    <lineage>
        <taxon>Eukaryota</taxon>
        <taxon>Viridiplantae</taxon>
        <taxon>Streptophyta</taxon>
        <taxon>Embryophyta</taxon>
        <taxon>Tracheophyta</taxon>
        <taxon>Spermatophyta</taxon>
        <taxon>Magnoliopsida</taxon>
        <taxon>Liliopsida</taxon>
        <taxon>Poales</taxon>
        <taxon>Poaceae</taxon>
        <taxon>PACMAD clade</taxon>
        <taxon>Arundinoideae</taxon>
        <taxon>Arundineae</taxon>
        <taxon>Arundo</taxon>
    </lineage>
</organism>
<reference evidence="1" key="1">
    <citation type="submission" date="2014-09" db="EMBL/GenBank/DDBJ databases">
        <authorList>
            <person name="Magalhaes I.L.F."/>
            <person name="Oliveira U."/>
            <person name="Santos F.R."/>
            <person name="Vidigal T.H.D.A."/>
            <person name="Brescovit A.D."/>
            <person name="Santos A.J."/>
        </authorList>
    </citation>
    <scope>NUCLEOTIDE SEQUENCE</scope>
    <source>
        <tissue evidence="1">Shoot tissue taken approximately 20 cm above the soil surface</tissue>
    </source>
</reference>
<reference evidence="1" key="2">
    <citation type="journal article" date="2015" name="Data Brief">
        <title>Shoot transcriptome of the giant reed, Arundo donax.</title>
        <authorList>
            <person name="Barrero R.A."/>
            <person name="Guerrero F.D."/>
            <person name="Moolhuijzen P."/>
            <person name="Goolsby J.A."/>
            <person name="Tidwell J."/>
            <person name="Bellgard S.E."/>
            <person name="Bellgard M.I."/>
        </authorList>
    </citation>
    <scope>NUCLEOTIDE SEQUENCE</scope>
    <source>
        <tissue evidence="1">Shoot tissue taken approximately 20 cm above the soil surface</tissue>
    </source>
</reference>
<proteinExistence type="predicted"/>
<name>A0A0A9CHJ4_ARUDO</name>
<dbReference type="AlphaFoldDB" id="A0A0A9CHJ4"/>
<dbReference type="EMBL" id="GBRH01225035">
    <property type="protein sequence ID" value="JAD72860.1"/>
    <property type="molecule type" value="Transcribed_RNA"/>
</dbReference>
<sequence length="29" mass="3360">MTNKSSTAILIPQNDLHWEFSRSHSCLSR</sequence>
<accession>A0A0A9CHJ4</accession>